<evidence type="ECO:0000313" key="2">
    <source>
        <dbReference type="Proteomes" id="UP001597213"/>
    </source>
</evidence>
<name>A0ABW4R3E1_9RHOB</name>
<organism evidence="1 2">
    <name type="scientific">Paracoccus pacificus</name>
    <dbReference type="NCBI Taxonomy" id="1463598"/>
    <lineage>
        <taxon>Bacteria</taxon>
        <taxon>Pseudomonadati</taxon>
        <taxon>Pseudomonadota</taxon>
        <taxon>Alphaproteobacteria</taxon>
        <taxon>Rhodobacterales</taxon>
        <taxon>Paracoccaceae</taxon>
        <taxon>Paracoccus</taxon>
    </lineage>
</organism>
<evidence type="ECO:0000313" key="1">
    <source>
        <dbReference type="EMBL" id="MFD1880662.1"/>
    </source>
</evidence>
<protein>
    <submittedName>
        <fullName evidence="1">Uncharacterized protein</fullName>
    </submittedName>
</protein>
<dbReference type="RefSeq" id="WP_379140008.1">
    <property type="nucleotide sequence ID" value="NZ_JBHUEN010000006.1"/>
</dbReference>
<gene>
    <name evidence="1" type="ORF">ACFSCT_02900</name>
</gene>
<comment type="caution">
    <text evidence="1">The sequence shown here is derived from an EMBL/GenBank/DDBJ whole genome shotgun (WGS) entry which is preliminary data.</text>
</comment>
<sequence>MHILAQMICEAIGEVLLAEESTLSAKSFATCFARRSGSSDGLNPFIAENYLAINVRKLLEPEPGPEIPRRPR</sequence>
<accession>A0ABW4R3E1</accession>
<reference evidence="2" key="1">
    <citation type="journal article" date="2019" name="Int. J. Syst. Evol. Microbiol.">
        <title>The Global Catalogue of Microorganisms (GCM) 10K type strain sequencing project: providing services to taxonomists for standard genome sequencing and annotation.</title>
        <authorList>
            <consortium name="The Broad Institute Genomics Platform"/>
            <consortium name="The Broad Institute Genome Sequencing Center for Infectious Disease"/>
            <person name="Wu L."/>
            <person name="Ma J."/>
        </authorList>
    </citation>
    <scope>NUCLEOTIDE SEQUENCE [LARGE SCALE GENOMIC DNA]</scope>
    <source>
        <strain evidence="2">CCUG 56029</strain>
    </source>
</reference>
<keyword evidence="2" id="KW-1185">Reference proteome</keyword>
<dbReference type="EMBL" id="JBHUEN010000006">
    <property type="protein sequence ID" value="MFD1880662.1"/>
    <property type="molecule type" value="Genomic_DNA"/>
</dbReference>
<dbReference type="Proteomes" id="UP001597213">
    <property type="component" value="Unassembled WGS sequence"/>
</dbReference>
<proteinExistence type="predicted"/>